<dbReference type="STRING" id="993689.GCA_002077135_00329"/>
<protein>
    <submittedName>
        <fullName evidence="2">Uncharacterized protein</fullName>
    </submittedName>
</protein>
<name>A0A4S3KRD2_9GAMM</name>
<keyword evidence="3" id="KW-1185">Reference proteome</keyword>
<keyword evidence="1" id="KW-1133">Transmembrane helix</keyword>
<feature type="transmembrane region" description="Helical" evidence="1">
    <location>
        <begin position="21"/>
        <end position="42"/>
    </location>
</feature>
<dbReference type="Pfam" id="PF19865">
    <property type="entry name" value="DUF6338"/>
    <property type="match status" value="1"/>
</dbReference>
<accession>A0A4S3KRD2</accession>
<keyword evidence="1" id="KW-0812">Transmembrane</keyword>
<evidence type="ECO:0000256" key="1">
    <source>
        <dbReference type="SAM" id="Phobius"/>
    </source>
</evidence>
<dbReference type="EMBL" id="MWQO01000008">
    <property type="protein sequence ID" value="THD11647.1"/>
    <property type="molecule type" value="Genomic_DNA"/>
</dbReference>
<dbReference type="AlphaFoldDB" id="A0A4S3KRD2"/>
<dbReference type="Proteomes" id="UP000307749">
    <property type="component" value="Unassembled WGS sequence"/>
</dbReference>
<reference evidence="2 3" key="1">
    <citation type="submission" date="2017-02" db="EMBL/GenBank/DDBJ databases">
        <title>Whole genome sequencing of Metallibacterium scheffleri DSM 24874 (T).</title>
        <authorList>
            <person name="Kumar S."/>
            <person name="Patil P."/>
            <person name="Patil P.B."/>
        </authorList>
    </citation>
    <scope>NUCLEOTIDE SEQUENCE [LARGE SCALE GENOMIC DNA]</scope>
    <source>
        <strain evidence="2 3">DSM 24874</strain>
    </source>
</reference>
<gene>
    <name evidence="2" type="ORF">B1806_02620</name>
</gene>
<proteinExistence type="predicted"/>
<comment type="caution">
    <text evidence="2">The sequence shown here is derived from an EMBL/GenBank/DDBJ whole genome shotgun (WGS) entry which is preliminary data.</text>
</comment>
<evidence type="ECO:0000313" key="3">
    <source>
        <dbReference type="Proteomes" id="UP000307749"/>
    </source>
</evidence>
<organism evidence="2 3">
    <name type="scientific">Metallibacterium scheffleri</name>
    <dbReference type="NCBI Taxonomy" id="993689"/>
    <lineage>
        <taxon>Bacteria</taxon>
        <taxon>Pseudomonadati</taxon>
        <taxon>Pseudomonadota</taxon>
        <taxon>Gammaproteobacteria</taxon>
        <taxon>Lysobacterales</taxon>
        <taxon>Rhodanobacteraceae</taxon>
        <taxon>Metallibacterium</taxon>
    </lineage>
</organism>
<dbReference type="InterPro" id="IPR045919">
    <property type="entry name" value="DUF6338"/>
</dbReference>
<feature type="transmembrane region" description="Helical" evidence="1">
    <location>
        <begin position="62"/>
        <end position="90"/>
    </location>
</feature>
<evidence type="ECO:0000313" key="2">
    <source>
        <dbReference type="EMBL" id="THD11647.1"/>
    </source>
</evidence>
<feature type="transmembrane region" description="Helical" evidence="1">
    <location>
        <begin position="110"/>
        <end position="130"/>
    </location>
</feature>
<keyword evidence="1" id="KW-0472">Membrane</keyword>
<sequence>MRAVASFTTARTAEVIIMENIFNLGIPYLLVLVLPGFIYSSVRRFTIGQASVPVDAAESIRILIRSFMVLAFTVLIFVPTGHADLIYGMVEKPVLYKSPLMLFGSAIQGFTAWLTFVVLPGVYGCIIGLAQRQGWSISGFLRRKLKNLAQVSDQATDQAIFASLNICKREDKTLIIGVRTTEGMLYGRFGSQSKLSHSGGYRDLYLEETWEEDAQGKLVKVPDASSILIKGSVIEALIFFYV</sequence>